<evidence type="ECO:0000256" key="1">
    <source>
        <dbReference type="SAM" id="Phobius"/>
    </source>
</evidence>
<reference evidence="2 3" key="1">
    <citation type="submission" date="2018-07" db="EMBL/GenBank/DDBJ databases">
        <title>Genome analysis of Larkinella rosea.</title>
        <authorList>
            <person name="Zhou Z."/>
            <person name="Wang G."/>
        </authorList>
    </citation>
    <scope>NUCLEOTIDE SEQUENCE [LARGE SCALE GENOMIC DNA]</scope>
    <source>
        <strain evidence="3">zzj9</strain>
    </source>
</reference>
<evidence type="ECO:0000313" key="3">
    <source>
        <dbReference type="Proteomes" id="UP000253383"/>
    </source>
</evidence>
<dbReference type="EMBL" id="QOWE01000019">
    <property type="protein sequence ID" value="RCR67440.1"/>
    <property type="molecule type" value="Genomic_DNA"/>
</dbReference>
<dbReference type="RefSeq" id="WP_114408175.1">
    <property type="nucleotide sequence ID" value="NZ_QOWE01000019.1"/>
</dbReference>
<gene>
    <name evidence="2" type="ORF">DUE52_21805</name>
</gene>
<dbReference type="OrthoDB" id="928864at2"/>
<comment type="caution">
    <text evidence="2">The sequence shown here is derived from an EMBL/GenBank/DDBJ whole genome shotgun (WGS) entry which is preliminary data.</text>
</comment>
<dbReference type="AlphaFoldDB" id="A0A368JIF3"/>
<keyword evidence="1" id="KW-0472">Membrane</keyword>
<name>A0A368JIF3_9BACT</name>
<protein>
    <submittedName>
        <fullName evidence="2">Uncharacterized protein</fullName>
    </submittedName>
</protein>
<feature type="transmembrane region" description="Helical" evidence="1">
    <location>
        <begin position="196"/>
        <end position="218"/>
    </location>
</feature>
<dbReference type="Proteomes" id="UP000253383">
    <property type="component" value="Unassembled WGS sequence"/>
</dbReference>
<organism evidence="2 3">
    <name type="scientific">Larkinella punicea</name>
    <dbReference type="NCBI Taxonomy" id="2315727"/>
    <lineage>
        <taxon>Bacteria</taxon>
        <taxon>Pseudomonadati</taxon>
        <taxon>Bacteroidota</taxon>
        <taxon>Cytophagia</taxon>
        <taxon>Cytophagales</taxon>
        <taxon>Spirosomataceae</taxon>
        <taxon>Larkinella</taxon>
    </lineage>
</organism>
<keyword evidence="1" id="KW-1133">Transmembrane helix</keyword>
<feature type="transmembrane region" description="Helical" evidence="1">
    <location>
        <begin position="91"/>
        <end position="114"/>
    </location>
</feature>
<keyword evidence="3" id="KW-1185">Reference proteome</keyword>
<keyword evidence="1" id="KW-0812">Transmembrane</keyword>
<feature type="transmembrane region" description="Helical" evidence="1">
    <location>
        <begin position="161"/>
        <end position="184"/>
    </location>
</feature>
<feature type="transmembrane region" description="Helical" evidence="1">
    <location>
        <begin position="54"/>
        <end position="71"/>
    </location>
</feature>
<dbReference type="NCBIfam" id="NF047767">
    <property type="entry name" value="LBF_2804_fam"/>
    <property type="match status" value="1"/>
</dbReference>
<sequence>MSDSTDSSGDFDQATAGRTTLRYLARAMHTEHPSDEPFVLNNAERHALYRIKGATMLVSSALVVFGIWVVYLPHTLWASWFAKTHTALGDWPLISVLFAVLVLYLVLHALLLVYTGAVRLIEMTCQFPRFHDIAFTRHINQLAENSPPRGLFRLRMSPRPLLPWTLSGYLITVLLLAFACNGLVQWILRLGSERAVAPIVTISTSTLVAAIWISWATYRILQQAQLRVMAPLTIRQFTNELVEEFGREPAFRQLLPSVLQFAAVSVRPENYAHLLLREAVMSRFSIDADLEKVAKIEEFPEQLATCPDAVRHGLERLFVFTILIDGHLSSLERNRLRQLQKAGILTTSEAEVESLRKNFVRGEGLWV</sequence>
<accession>A0A368JIF3</accession>
<proteinExistence type="predicted"/>
<evidence type="ECO:0000313" key="2">
    <source>
        <dbReference type="EMBL" id="RCR67440.1"/>
    </source>
</evidence>